<feature type="region of interest" description="Disordered" evidence="1">
    <location>
        <begin position="1"/>
        <end position="40"/>
    </location>
</feature>
<reference evidence="2" key="1">
    <citation type="submission" date="1997-06" db="EMBL/GenBank/DDBJ databases">
        <authorList>
            <person name="Liao B.S."/>
            <person name="Jin W.L."/>
            <person name="Ju G."/>
        </authorList>
    </citation>
    <scope>NUCLEOTIDE SEQUENCE</scope>
    <source>
        <tissue evidence="2">Brain</tissue>
    </source>
</reference>
<protein>
    <submittedName>
        <fullName evidence="2">MARRLC5A</fullName>
    </submittedName>
</protein>
<feature type="non-terminal residue" evidence="2">
    <location>
        <position position="40"/>
    </location>
</feature>
<organism evidence="2">
    <name type="scientific">Rattus norvegicus</name>
    <name type="common">Rat</name>
    <dbReference type="NCBI Taxonomy" id="10116"/>
    <lineage>
        <taxon>Eukaryota</taxon>
        <taxon>Metazoa</taxon>
        <taxon>Chordata</taxon>
        <taxon>Craniata</taxon>
        <taxon>Vertebrata</taxon>
        <taxon>Euteleostomi</taxon>
        <taxon>Mammalia</taxon>
        <taxon>Eutheria</taxon>
        <taxon>Euarchontoglires</taxon>
        <taxon>Glires</taxon>
        <taxon>Rodentia</taxon>
        <taxon>Myomorpha</taxon>
        <taxon>Muroidea</taxon>
        <taxon>Muridae</taxon>
        <taxon>Murinae</taxon>
        <taxon>Rattus</taxon>
    </lineage>
</organism>
<accession>O70224</accession>
<evidence type="ECO:0000313" key="2">
    <source>
        <dbReference type="EMBL" id="AAC14889.1"/>
    </source>
</evidence>
<evidence type="ECO:0000256" key="1">
    <source>
        <dbReference type="SAM" id="MobiDB-lite"/>
    </source>
</evidence>
<dbReference type="AlphaFoldDB" id="O70224"/>
<feature type="compositionally biased region" description="Polar residues" evidence="1">
    <location>
        <begin position="31"/>
        <end position="40"/>
    </location>
</feature>
<dbReference type="EMBL" id="AF010440">
    <property type="protein sequence ID" value="AAC14889.1"/>
    <property type="molecule type" value="mRNA"/>
</dbReference>
<sequence length="40" mass="4419">WCVHESNPDHNYSRSPRIKVPQAPPMGGSAEQCSQHTTNA</sequence>
<feature type="non-terminal residue" evidence="2">
    <location>
        <position position="1"/>
    </location>
</feature>
<name>O70224_RAT</name>
<proteinExistence type="evidence at transcript level"/>
<feature type="compositionally biased region" description="Basic and acidic residues" evidence="1">
    <location>
        <begin position="1"/>
        <end position="12"/>
    </location>
</feature>